<evidence type="ECO:0000313" key="3">
    <source>
        <dbReference type="Proteomes" id="UP000270094"/>
    </source>
</evidence>
<name>A0A3P7ISW9_STRVU</name>
<proteinExistence type="predicted"/>
<gene>
    <name evidence="2" type="ORF">SVUK_LOCUS3612</name>
</gene>
<organism evidence="2 3">
    <name type="scientific">Strongylus vulgaris</name>
    <name type="common">Blood worm</name>
    <dbReference type="NCBI Taxonomy" id="40348"/>
    <lineage>
        <taxon>Eukaryota</taxon>
        <taxon>Metazoa</taxon>
        <taxon>Ecdysozoa</taxon>
        <taxon>Nematoda</taxon>
        <taxon>Chromadorea</taxon>
        <taxon>Rhabditida</taxon>
        <taxon>Rhabditina</taxon>
        <taxon>Rhabditomorpha</taxon>
        <taxon>Strongyloidea</taxon>
        <taxon>Strongylidae</taxon>
        <taxon>Strongylus</taxon>
    </lineage>
</organism>
<evidence type="ECO:0000313" key="2">
    <source>
        <dbReference type="EMBL" id="VDM68614.1"/>
    </source>
</evidence>
<feature type="region of interest" description="Disordered" evidence="1">
    <location>
        <begin position="22"/>
        <end position="53"/>
    </location>
</feature>
<keyword evidence="3" id="KW-1185">Reference proteome</keyword>
<evidence type="ECO:0000256" key="1">
    <source>
        <dbReference type="SAM" id="MobiDB-lite"/>
    </source>
</evidence>
<dbReference type="AlphaFoldDB" id="A0A3P7ISW9"/>
<sequence length="169" mass="18555">MLAVYGHAMLGKQHVFGRNQRSEIGRTRAEAAGRLKGGTLRRRHGSSSDGDEHRHYVRLRPGTATKCYKTMPTDGVPSAQFAAPRVHVPSLGAASAQSAQSLDECQIIEHIFSDLQSGSVLQGESGNTELEGRKKAYKNNLLSCQEYKLAGNTKIKIEDFLSVWSRSQN</sequence>
<dbReference type="Proteomes" id="UP000270094">
    <property type="component" value="Unassembled WGS sequence"/>
</dbReference>
<protein>
    <submittedName>
        <fullName evidence="2">Uncharacterized protein</fullName>
    </submittedName>
</protein>
<feature type="compositionally biased region" description="Basic and acidic residues" evidence="1">
    <location>
        <begin position="22"/>
        <end position="33"/>
    </location>
</feature>
<accession>A0A3P7ISW9</accession>
<reference evidence="2 3" key="1">
    <citation type="submission" date="2018-11" db="EMBL/GenBank/DDBJ databases">
        <authorList>
            <consortium name="Pathogen Informatics"/>
        </authorList>
    </citation>
    <scope>NUCLEOTIDE SEQUENCE [LARGE SCALE GENOMIC DNA]</scope>
</reference>
<dbReference type="EMBL" id="UYYB01009410">
    <property type="protein sequence ID" value="VDM68614.1"/>
    <property type="molecule type" value="Genomic_DNA"/>
</dbReference>